<dbReference type="Gene3D" id="3.40.50.300">
    <property type="entry name" value="P-loop containing nucleotide triphosphate hydrolases"/>
    <property type="match status" value="1"/>
</dbReference>
<dbReference type="InterPro" id="IPR003959">
    <property type="entry name" value="ATPase_AAA_core"/>
</dbReference>
<comment type="caution">
    <text evidence="2">The sequence shown here is derived from an EMBL/GenBank/DDBJ whole genome shotgun (WGS) entry which is preliminary data.</text>
</comment>
<reference evidence="2 3" key="1">
    <citation type="journal article" date="2016" name="Nat. Biotechnol.">
        <title>Measurement of bacterial replication rates in microbial communities.</title>
        <authorList>
            <person name="Brown C.T."/>
            <person name="Olm M.R."/>
            <person name="Thomas B.C."/>
            <person name="Banfield J.F."/>
        </authorList>
    </citation>
    <scope>NUCLEOTIDE SEQUENCE [LARGE SCALE GENOMIC DNA]</scope>
    <source>
        <strain evidence="2">46_33</strain>
    </source>
</reference>
<feature type="domain" description="ATPase AAA-type core" evidence="1">
    <location>
        <begin position="220"/>
        <end position="319"/>
    </location>
</feature>
<dbReference type="GO" id="GO:0005524">
    <property type="term" value="F:ATP binding"/>
    <property type="evidence" value="ECO:0007669"/>
    <property type="project" value="InterPro"/>
</dbReference>
<sequence length="383" mass="43689">MKILRITVNGLPLFKQELDLLFYTQQRVSEDDKEKLYKIEPNYYLHTACAFIGINASGKTSVLKVINLALNILRNEPINHVESRNILGGCENASFKICFFDNKRNICCLETVIKSKKAKAGGYVYSIVEEKLWEKPVSSVKSKKYLTDFSALRPIAARNTDEAYLPDDVSFIIAHNKKTNDRIDVFSLLSYTNINVLPFTDDIPLEVITFLDPTIEKLCFEKIEDKALIHLKFKGEEELILNNAVELEQYLSSGTIKGIITFSMVKEVLASGGYLLIDELENHFNKEIVVTLMRFFMDSSLNKSGSTLIFTTHYSELLDEYDRNDTIYIVRNRNGITAENLSYILKRNDIKKSDAYQSGFLEGTTPAYEAYLRLKKNLAASLK</sequence>
<dbReference type="InterPro" id="IPR027417">
    <property type="entry name" value="P-loop_NTPase"/>
</dbReference>
<protein>
    <submittedName>
        <fullName evidence="2">AAA family ATPase</fullName>
    </submittedName>
</protein>
<evidence type="ECO:0000313" key="3">
    <source>
        <dbReference type="Proteomes" id="UP000186777"/>
    </source>
</evidence>
<dbReference type="RefSeq" id="WP_303680105.1">
    <property type="nucleotide sequence ID" value="NZ_JAYACG010000035.1"/>
</dbReference>
<proteinExistence type="predicted"/>
<evidence type="ECO:0000259" key="1">
    <source>
        <dbReference type="Pfam" id="PF13304"/>
    </source>
</evidence>
<gene>
    <name evidence="2" type="ORF">BHW43_07735</name>
</gene>
<dbReference type="AlphaFoldDB" id="A0A1Q6R3Z7"/>
<dbReference type="EMBL" id="MNTG01000034">
    <property type="protein sequence ID" value="OLA37056.1"/>
    <property type="molecule type" value="Genomic_DNA"/>
</dbReference>
<dbReference type="STRING" id="626940.BHW43_07735"/>
<name>A0A1Q6R3Z7_9FIRM</name>
<dbReference type="GO" id="GO:0016887">
    <property type="term" value="F:ATP hydrolysis activity"/>
    <property type="evidence" value="ECO:0007669"/>
    <property type="project" value="InterPro"/>
</dbReference>
<dbReference type="Proteomes" id="UP000186777">
    <property type="component" value="Unassembled WGS sequence"/>
</dbReference>
<organism evidence="2 3">
    <name type="scientific">Phascolarctobacterium succinatutens</name>
    <dbReference type="NCBI Taxonomy" id="626940"/>
    <lineage>
        <taxon>Bacteria</taxon>
        <taxon>Bacillati</taxon>
        <taxon>Bacillota</taxon>
        <taxon>Negativicutes</taxon>
        <taxon>Acidaminococcales</taxon>
        <taxon>Acidaminococcaceae</taxon>
        <taxon>Phascolarctobacterium</taxon>
    </lineage>
</organism>
<accession>A0A1Q6R3Z7</accession>
<evidence type="ECO:0000313" key="2">
    <source>
        <dbReference type="EMBL" id="OLA37056.1"/>
    </source>
</evidence>
<dbReference type="SUPFAM" id="SSF52540">
    <property type="entry name" value="P-loop containing nucleoside triphosphate hydrolases"/>
    <property type="match status" value="1"/>
</dbReference>
<dbReference type="Pfam" id="PF13304">
    <property type="entry name" value="AAA_21"/>
    <property type="match status" value="1"/>
</dbReference>